<reference evidence="1" key="1">
    <citation type="submission" date="2020-08" db="EMBL/GenBank/DDBJ databases">
        <title>Ramlibacter sp. GTP1 16S ribosomal RNA gene genome sequencing and assembly.</title>
        <authorList>
            <person name="Kang M."/>
        </authorList>
    </citation>
    <scope>NUCLEOTIDE SEQUENCE</scope>
    <source>
        <strain evidence="1">GTP1</strain>
    </source>
</reference>
<sequence length="174" mass="18749">MADWAAHAGDNAGLPFAVIDKVDGRIFMYDAQGRLQAAAPALTGAAAGDQSVPGIGERQIAAIRPEERTTPAGRFQVRMGFTPKGEDIVWVDYDNAVALHRVVTHVPQERRLQRLASKVPQDRRITYGCINVPADFYDNVVKPAFAGGGVVYILPEQRQPQELFGPGAGALAGR</sequence>
<keyword evidence="2" id="KW-1185">Reference proteome</keyword>
<dbReference type="AlphaFoldDB" id="A0A923M3F4"/>
<proteinExistence type="predicted"/>
<dbReference type="EMBL" id="JACORU010000001">
    <property type="protein sequence ID" value="MBC5763215.1"/>
    <property type="molecule type" value="Genomic_DNA"/>
</dbReference>
<evidence type="ECO:0008006" key="3">
    <source>
        <dbReference type="Google" id="ProtNLM"/>
    </source>
</evidence>
<dbReference type="Proteomes" id="UP000596827">
    <property type="component" value="Unassembled WGS sequence"/>
</dbReference>
<evidence type="ECO:0000313" key="1">
    <source>
        <dbReference type="EMBL" id="MBC5763215.1"/>
    </source>
</evidence>
<gene>
    <name evidence="1" type="ORF">H8R02_02050</name>
</gene>
<evidence type="ECO:0000313" key="2">
    <source>
        <dbReference type="Proteomes" id="UP000596827"/>
    </source>
</evidence>
<organism evidence="1 2">
    <name type="scientific">Ramlibacter albus</name>
    <dbReference type="NCBI Taxonomy" id="2079448"/>
    <lineage>
        <taxon>Bacteria</taxon>
        <taxon>Pseudomonadati</taxon>
        <taxon>Pseudomonadota</taxon>
        <taxon>Betaproteobacteria</taxon>
        <taxon>Burkholderiales</taxon>
        <taxon>Comamonadaceae</taxon>
        <taxon>Ramlibacter</taxon>
    </lineage>
</organism>
<comment type="caution">
    <text evidence="1">The sequence shown here is derived from an EMBL/GenBank/DDBJ whole genome shotgun (WGS) entry which is preliminary data.</text>
</comment>
<accession>A0A923M3F4</accession>
<name>A0A923M3F4_9BURK</name>
<protein>
    <recommendedName>
        <fullName evidence="3">L,D-transpeptidase</fullName>
    </recommendedName>
</protein>